<dbReference type="Proteomes" id="UP001189122">
    <property type="component" value="Unassembled WGS sequence"/>
</dbReference>
<organism evidence="4">
    <name type="scientific">Spirodela intermedia</name>
    <name type="common">Intermediate duckweed</name>
    <dbReference type="NCBI Taxonomy" id="51605"/>
    <lineage>
        <taxon>Eukaryota</taxon>
        <taxon>Viridiplantae</taxon>
        <taxon>Streptophyta</taxon>
        <taxon>Embryophyta</taxon>
        <taxon>Tracheophyta</taxon>
        <taxon>Spermatophyta</taxon>
        <taxon>Magnoliopsida</taxon>
        <taxon>Liliopsida</taxon>
        <taxon>Araceae</taxon>
        <taxon>Lemnoideae</taxon>
        <taxon>Spirodela</taxon>
    </lineage>
</organism>
<dbReference type="InterPro" id="IPR015260">
    <property type="entry name" value="Syntaxin-6/10/61_N"/>
</dbReference>
<keyword evidence="1" id="KW-0813">Transport</keyword>
<proteinExistence type="predicted"/>
<dbReference type="GO" id="GO:0015031">
    <property type="term" value="P:protein transport"/>
    <property type="evidence" value="ECO:0007669"/>
    <property type="project" value="UniProtKB-KW"/>
</dbReference>
<dbReference type="Pfam" id="PF09177">
    <property type="entry name" value="STX6_10_61_N"/>
    <property type="match status" value="1"/>
</dbReference>
<dbReference type="EMBL" id="CACRZD030000011">
    <property type="protein sequence ID" value="CAA6667587.1"/>
    <property type="molecule type" value="Genomic_DNA"/>
</dbReference>
<accession>A0A7I8JBP0</accession>
<feature type="domain" description="Syntaxin 6/10/61 N-terminal" evidence="3">
    <location>
        <begin position="1"/>
        <end position="82"/>
    </location>
</feature>
<protein>
    <recommendedName>
        <fullName evidence="3">Syntaxin 6/10/61 N-terminal domain-containing protein</fullName>
    </recommendedName>
</protein>
<evidence type="ECO:0000313" key="5">
    <source>
        <dbReference type="Proteomes" id="UP001189122"/>
    </source>
</evidence>
<keyword evidence="1" id="KW-0653">Protein transport</keyword>
<sequence>MESLYRLLMHELDLVHGDRDRMPSPLQFHKRNLVTAVETAKWQLEDFERAVHAISDETGSREHAIHGHKQFIDAIRDQVLSVQRALEEISVGDSGTSTQWTSPNEPDTLGLALFLSGENSRDHHLPDNSQNNIEKKFLDSNGTTDEIIEIEPDENVHLELKDTRHLNHASTIRFWDLSETKYS</sequence>
<dbReference type="InterPro" id="IPR010989">
    <property type="entry name" value="SNARE"/>
</dbReference>
<evidence type="ECO:0000256" key="1">
    <source>
        <dbReference type="ARBA" id="ARBA00022927"/>
    </source>
</evidence>
<comment type="subcellular location">
    <subcellularLocation>
        <location evidence="2">Endomembrane system</location>
        <topology evidence="2">Single-pass type IV membrane protein</topology>
    </subcellularLocation>
</comment>
<evidence type="ECO:0000313" key="4">
    <source>
        <dbReference type="EMBL" id="CAA2628338.1"/>
    </source>
</evidence>
<dbReference type="GO" id="GO:0016020">
    <property type="term" value="C:membrane"/>
    <property type="evidence" value="ECO:0007669"/>
    <property type="project" value="InterPro"/>
</dbReference>
<dbReference type="GO" id="GO:0048193">
    <property type="term" value="P:Golgi vesicle transport"/>
    <property type="evidence" value="ECO:0007669"/>
    <property type="project" value="InterPro"/>
</dbReference>
<dbReference type="SUPFAM" id="SSF47661">
    <property type="entry name" value="t-snare proteins"/>
    <property type="match status" value="1"/>
</dbReference>
<evidence type="ECO:0000256" key="2">
    <source>
        <dbReference type="ARBA" id="ARBA00046280"/>
    </source>
</evidence>
<dbReference type="EMBL" id="LR743598">
    <property type="protein sequence ID" value="CAA2628338.1"/>
    <property type="molecule type" value="Genomic_DNA"/>
</dbReference>
<dbReference type="GO" id="GO:0012505">
    <property type="term" value="C:endomembrane system"/>
    <property type="evidence" value="ECO:0007669"/>
    <property type="project" value="UniProtKB-SubCell"/>
</dbReference>
<keyword evidence="5" id="KW-1185">Reference proteome</keyword>
<reference evidence="4 5" key="1">
    <citation type="submission" date="2019-12" db="EMBL/GenBank/DDBJ databases">
        <authorList>
            <person name="Scholz U."/>
            <person name="Mascher M."/>
            <person name="Fiebig A."/>
        </authorList>
    </citation>
    <scope>NUCLEOTIDE SEQUENCE</scope>
</reference>
<dbReference type="PANTHER" id="PTHR34949">
    <property type="entry name" value="OS05G0443700 PROTEIN"/>
    <property type="match status" value="1"/>
</dbReference>
<name>A0A7I8JBP0_SPIIN</name>
<dbReference type="Gene3D" id="1.20.58.90">
    <property type="match status" value="1"/>
</dbReference>
<dbReference type="AlphaFoldDB" id="A0A7I8JBP0"/>
<gene>
    <name evidence="4" type="ORF">SI7747_11013981</name>
</gene>
<evidence type="ECO:0000259" key="3">
    <source>
        <dbReference type="Pfam" id="PF09177"/>
    </source>
</evidence>
<dbReference type="PANTHER" id="PTHR34949:SF2">
    <property type="entry name" value="OS05G0443700 PROTEIN"/>
    <property type="match status" value="1"/>
</dbReference>